<evidence type="ECO:0000256" key="6">
    <source>
        <dbReference type="SAM" id="MobiDB-lite"/>
    </source>
</evidence>
<comment type="cofactor">
    <cofactor evidence="5">
        <name>heme</name>
        <dbReference type="ChEBI" id="CHEBI:30413"/>
    </cofactor>
</comment>
<dbReference type="CDD" id="cd11065">
    <property type="entry name" value="CYP64-like"/>
    <property type="match status" value="1"/>
</dbReference>
<dbReference type="EMBL" id="MU006785">
    <property type="protein sequence ID" value="KAF2639905.1"/>
    <property type="molecule type" value="Genomic_DNA"/>
</dbReference>
<dbReference type="PRINTS" id="PR00463">
    <property type="entry name" value="EP450I"/>
</dbReference>
<dbReference type="InterPro" id="IPR050364">
    <property type="entry name" value="Cytochrome_P450_fung"/>
</dbReference>
<dbReference type="Pfam" id="PF00067">
    <property type="entry name" value="p450"/>
    <property type="match status" value="1"/>
</dbReference>
<sequence length="466" mass="53144">MRNTVVYPAGPTPIPLIGNVFSFLQMMKNSEKTLIHLAVEYGGICMLWLGRNPVLVINSPIAAKDLLDKRGMVYSSRPMRNDFRAEAWPYRLVTTPTGDTFRLLRRIYHNILGPQKSAGIRIYQDFESKVMLNALLERPEGFLMYTERFAMSVIFSATYGVRLAKLDHPIMTEYYAIWESMLKYFQPGSLAIDFFPFLKYLPNSLQPWRKLAIDLRSREMNLNRAFLRTVKYQVKQGAAPQCFGSLLIKIQEEEFISDDRACDILAMLIGAGSDTTSSYLQSFFKVIALHPHVMKKAQEELDRVVGPLRMPTWDDEMSLPYVRAVIKEAHRWAPIGSLGVPHATTRDDTYHGQHIPEGTVVFPNLTVLSRSPERYENADVFDPDRFLGDDMDASKCALDPDYKKRDHFHYGFGRRLCQGIHVAEASLYIAVSRVLWAFEIAPDPTAPPLDMDAKIGRQAPQLSRPN</sequence>
<evidence type="ECO:0000256" key="4">
    <source>
        <dbReference type="ARBA" id="ARBA00023004"/>
    </source>
</evidence>
<dbReference type="AlphaFoldDB" id="A0A6A6RXK4"/>
<name>A0A6A6RXK4_9PLEO</name>
<dbReference type="OrthoDB" id="1103324at2759"/>
<keyword evidence="3" id="KW-0560">Oxidoreductase</keyword>
<dbReference type="GO" id="GO:0020037">
    <property type="term" value="F:heme binding"/>
    <property type="evidence" value="ECO:0007669"/>
    <property type="project" value="InterPro"/>
</dbReference>
<reference evidence="7" key="1">
    <citation type="journal article" date="2020" name="Stud. Mycol.">
        <title>101 Dothideomycetes genomes: a test case for predicting lifestyles and emergence of pathogens.</title>
        <authorList>
            <person name="Haridas S."/>
            <person name="Albert R."/>
            <person name="Binder M."/>
            <person name="Bloem J."/>
            <person name="Labutti K."/>
            <person name="Salamov A."/>
            <person name="Andreopoulos B."/>
            <person name="Baker S."/>
            <person name="Barry K."/>
            <person name="Bills G."/>
            <person name="Bluhm B."/>
            <person name="Cannon C."/>
            <person name="Castanera R."/>
            <person name="Culley D."/>
            <person name="Daum C."/>
            <person name="Ezra D."/>
            <person name="Gonzalez J."/>
            <person name="Henrissat B."/>
            <person name="Kuo A."/>
            <person name="Liang C."/>
            <person name="Lipzen A."/>
            <person name="Lutzoni F."/>
            <person name="Magnuson J."/>
            <person name="Mondo S."/>
            <person name="Nolan M."/>
            <person name="Ohm R."/>
            <person name="Pangilinan J."/>
            <person name="Park H.-J."/>
            <person name="Ramirez L."/>
            <person name="Alfaro M."/>
            <person name="Sun H."/>
            <person name="Tritt A."/>
            <person name="Yoshinaga Y."/>
            <person name="Zwiers L.-H."/>
            <person name="Turgeon B."/>
            <person name="Goodwin S."/>
            <person name="Spatafora J."/>
            <person name="Crous P."/>
            <person name="Grigoriev I."/>
        </authorList>
    </citation>
    <scope>NUCLEOTIDE SEQUENCE</scope>
    <source>
        <strain evidence="7">CBS 473.64</strain>
    </source>
</reference>
<evidence type="ECO:0000313" key="7">
    <source>
        <dbReference type="EMBL" id="KAF2639905.1"/>
    </source>
</evidence>
<feature type="region of interest" description="Disordered" evidence="6">
    <location>
        <begin position="447"/>
        <end position="466"/>
    </location>
</feature>
<evidence type="ECO:0000313" key="8">
    <source>
        <dbReference type="Proteomes" id="UP000799753"/>
    </source>
</evidence>
<dbReference type="GO" id="GO:0005506">
    <property type="term" value="F:iron ion binding"/>
    <property type="evidence" value="ECO:0007669"/>
    <property type="project" value="InterPro"/>
</dbReference>
<dbReference type="Proteomes" id="UP000799753">
    <property type="component" value="Unassembled WGS sequence"/>
</dbReference>
<keyword evidence="4 5" id="KW-0408">Iron</keyword>
<dbReference type="PRINTS" id="PR00385">
    <property type="entry name" value="P450"/>
</dbReference>
<dbReference type="PANTHER" id="PTHR46300:SF5">
    <property type="entry name" value="CYTOCHROME P450"/>
    <property type="match status" value="1"/>
</dbReference>
<dbReference type="SUPFAM" id="SSF48264">
    <property type="entry name" value="Cytochrome P450"/>
    <property type="match status" value="1"/>
</dbReference>
<gene>
    <name evidence="7" type="ORF">P280DRAFT_526001</name>
</gene>
<keyword evidence="5" id="KW-0349">Heme</keyword>
<evidence type="ECO:0000256" key="3">
    <source>
        <dbReference type="ARBA" id="ARBA00023002"/>
    </source>
</evidence>
<dbReference type="InterPro" id="IPR001128">
    <property type="entry name" value="Cyt_P450"/>
</dbReference>
<evidence type="ECO:0000256" key="5">
    <source>
        <dbReference type="PIRSR" id="PIRSR602401-1"/>
    </source>
</evidence>
<evidence type="ECO:0000256" key="1">
    <source>
        <dbReference type="ARBA" id="ARBA00010617"/>
    </source>
</evidence>
<comment type="similarity">
    <text evidence="1">Belongs to the cytochrome P450 family.</text>
</comment>
<proteinExistence type="inferred from homology"/>
<dbReference type="GO" id="GO:0016705">
    <property type="term" value="F:oxidoreductase activity, acting on paired donors, with incorporation or reduction of molecular oxygen"/>
    <property type="evidence" value="ECO:0007669"/>
    <property type="project" value="InterPro"/>
</dbReference>
<evidence type="ECO:0000256" key="2">
    <source>
        <dbReference type="ARBA" id="ARBA00022723"/>
    </source>
</evidence>
<dbReference type="Gene3D" id="1.10.630.10">
    <property type="entry name" value="Cytochrome P450"/>
    <property type="match status" value="1"/>
</dbReference>
<dbReference type="InterPro" id="IPR036396">
    <property type="entry name" value="Cyt_P450_sf"/>
</dbReference>
<dbReference type="GO" id="GO:0004497">
    <property type="term" value="F:monooxygenase activity"/>
    <property type="evidence" value="ECO:0007669"/>
    <property type="project" value="InterPro"/>
</dbReference>
<keyword evidence="2 5" id="KW-0479">Metal-binding</keyword>
<feature type="binding site" description="axial binding residue" evidence="5">
    <location>
        <position position="417"/>
    </location>
    <ligand>
        <name>heme</name>
        <dbReference type="ChEBI" id="CHEBI:30413"/>
    </ligand>
    <ligandPart>
        <name>Fe</name>
        <dbReference type="ChEBI" id="CHEBI:18248"/>
    </ligandPart>
</feature>
<keyword evidence="8" id="KW-1185">Reference proteome</keyword>
<dbReference type="PANTHER" id="PTHR46300">
    <property type="entry name" value="P450, PUTATIVE (EUROFUNG)-RELATED-RELATED"/>
    <property type="match status" value="1"/>
</dbReference>
<organism evidence="7 8">
    <name type="scientific">Massarina eburnea CBS 473.64</name>
    <dbReference type="NCBI Taxonomy" id="1395130"/>
    <lineage>
        <taxon>Eukaryota</taxon>
        <taxon>Fungi</taxon>
        <taxon>Dikarya</taxon>
        <taxon>Ascomycota</taxon>
        <taxon>Pezizomycotina</taxon>
        <taxon>Dothideomycetes</taxon>
        <taxon>Pleosporomycetidae</taxon>
        <taxon>Pleosporales</taxon>
        <taxon>Massarineae</taxon>
        <taxon>Massarinaceae</taxon>
        <taxon>Massarina</taxon>
    </lineage>
</organism>
<accession>A0A6A6RXK4</accession>
<protein>
    <submittedName>
        <fullName evidence="7">Cytochrome P450</fullName>
    </submittedName>
</protein>
<dbReference type="InterPro" id="IPR002401">
    <property type="entry name" value="Cyt_P450_E_grp-I"/>
</dbReference>